<comment type="caution">
    <text evidence="2">The sequence shown here is derived from an EMBL/GenBank/DDBJ whole genome shotgun (WGS) entry which is preliminary data.</text>
</comment>
<accession>A0A835XYZ9</accession>
<name>A0A835XYZ9_9CHLO</name>
<feature type="compositionally biased region" description="Pro residues" evidence="1">
    <location>
        <begin position="304"/>
        <end position="340"/>
    </location>
</feature>
<feature type="region of interest" description="Disordered" evidence="1">
    <location>
        <begin position="304"/>
        <end position="342"/>
    </location>
</feature>
<sequence length="510" mass="52723">MAGGYRRVIILTPPPPPSPPKGPVVSQSPPPPSPPVDQPPLPAGPSPPLPTDIPPSPSPPTPAPPSPRPPPPNWSPLLDCNGLGQVAADSGDNTVEAFAATYFPGLEADTTAAILEADELFLSDYALQGVLTNRRSTRYLRRRLKKRRTSTTLLLSDELADLAPALVVELVGTENAFYFTLVNAATGQPVSGNTPSWTDAVVPAVGPTLLPSPPVTEAIIGTTVIPTLGGRRALLQTTGRALVATALGLANATATVQSAAVVVEIQPFNNRGILRLIPQSLLVSHPDAAAALIANGLDIQPCGGPIPVPSPSPSPSPSPVPSPSPTPSPSPKPSPSPNPNPSYQQCLASFGGCVDRPGLRKVPYTVSGGATTRVVDGWNEVLIPIDPITEPGAAAVNAYAFLFLIDPACRGSAVTVGLLPAGATQSVQTWPHYESRGVGCTAAKTPKINLTPEQAAQEGNHILIRIRTTTTCNSLTRLVQGVANGDLVYAFADDGYKTCPPKVTAFADGV</sequence>
<dbReference type="Proteomes" id="UP000612055">
    <property type="component" value="Unassembled WGS sequence"/>
</dbReference>
<evidence type="ECO:0000256" key="1">
    <source>
        <dbReference type="SAM" id="MobiDB-lite"/>
    </source>
</evidence>
<organism evidence="2 3">
    <name type="scientific">Edaphochlamys debaryana</name>
    <dbReference type="NCBI Taxonomy" id="47281"/>
    <lineage>
        <taxon>Eukaryota</taxon>
        <taxon>Viridiplantae</taxon>
        <taxon>Chlorophyta</taxon>
        <taxon>core chlorophytes</taxon>
        <taxon>Chlorophyceae</taxon>
        <taxon>CS clade</taxon>
        <taxon>Chlamydomonadales</taxon>
        <taxon>Chlamydomonadales incertae sedis</taxon>
        <taxon>Edaphochlamys</taxon>
    </lineage>
</organism>
<proteinExistence type="predicted"/>
<keyword evidence="3" id="KW-1185">Reference proteome</keyword>
<evidence type="ECO:0000313" key="2">
    <source>
        <dbReference type="EMBL" id="KAG2492858.1"/>
    </source>
</evidence>
<protein>
    <submittedName>
        <fullName evidence="2">Uncharacterized protein</fullName>
    </submittedName>
</protein>
<evidence type="ECO:0000313" key="3">
    <source>
        <dbReference type="Proteomes" id="UP000612055"/>
    </source>
</evidence>
<gene>
    <name evidence="2" type="ORF">HYH03_009012</name>
</gene>
<dbReference type="EMBL" id="JAEHOE010000042">
    <property type="protein sequence ID" value="KAG2492858.1"/>
    <property type="molecule type" value="Genomic_DNA"/>
</dbReference>
<feature type="region of interest" description="Disordered" evidence="1">
    <location>
        <begin position="1"/>
        <end position="76"/>
    </location>
</feature>
<feature type="compositionally biased region" description="Pro residues" evidence="1">
    <location>
        <begin position="12"/>
        <end position="74"/>
    </location>
</feature>
<reference evidence="2" key="1">
    <citation type="journal article" date="2020" name="bioRxiv">
        <title>Comparative genomics of Chlamydomonas.</title>
        <authorList>
            <person name="Craig R.J."/>
            <person name="Hasan A.R."/>
            <person name="Ness R.W."/>
            <person name="Keightley P.D."/>
        </authorList>
    </citation>
    <scope>NUCLEOTIDE SEQUENCE</scope>
    <source>
        <strain evidence="2">CCAP 11/70</strain>
    </source>
</reference>
<dbReference type="AlphaFoldDB" id="A0A835XYZ9"/>